<sequence>MQNLETISTPISNRCSLEPQYWVERHADFMYNYALVRINDSDLAQDLVQETFLAALERTSTFEGRSSERTWLVSILKNKIFDVYRRRSSGLIIRMSAKMPSEAEDFFNPVDGRWNKTDQPVYLSFEENDPLREKEFNQVLEKCMLKLPELWLAVFRMKHIDDQSTQIICNELRVTPSNYWVIIHRAKLNLRACLQKNWN</sequence>
<dbReference type="InterPro" id="IPR013325">
    <property type="entry name" value="RNA_pol_sigma_r2"/>
</dbReference>
<keyword evidence="8" id="KW-1185">Reference proteome</keyword>
<keyword evidence="4 6" id="KW-0238">DNA-binding</keyword>
<dbReference type="PANTHER" id="PTHR43133">
    <property type="entry name" value="RNA POLYMERASE ECF-TYPE SIGMA FACTO"/>
    <property type="match status" value="1"/>
</dbReference>
<dbReference type="OrthoDB" id="9782108at2"/>
<dbReference type="EMBL" id="AP017313">
    <property type="protein sequence ID" value="BAU51923.1"/>
    <property type="molecule type" value="Genomic_DNA"/>
</dbReference>
<dbReference type="InterPro" id="IPR007627">
    <property type="entry name" value="RNA_pol_sigma70_r2"/>
</dbReference>
<dbReference type="Gene3D" id="1.10.10.10">
    <property type="entry name" value="Winged helix-like DNA-binding domain superfamily/Winged helix DNA-binding domain"/>
    <property type="match status" value="1"/>
</dbReference>
<evidence type="ECO:0000256" key="3">
    <source>
        <dbReference type="ARBA" id="ARBA00023082"/>
    </source>
</evidence>
<keyword evidence="3 6" id="KW-0731">Sigma factor</keyword>
<dbReference type="AlphaFoldDB" id="A0A125T1V9"/>
<evidence type="ECO:0000256" key="5">
    <source>
        <dbReference type="ARBA" id="ARBA00023163"/>
    </source>
</evidence>
<dbReference type="RefSeq" id="WP_096349300.1">
    <property type="nucleotide sequence ID" value="NZ_AP017313.1"/>
</dbReference>
<dbReference type="InterPro" id="IPR036388">
    <property type="entry name" value="WH-like_DNA-bd_sf"/>
</dbReference>
<evidence type="ECO:0000256" key="1">
    <source>
        <dbReference type="ARBA" id="ARBA00010641"/>
    </source>
</evidence>
<dbReference type="NCBIfam" id="TIGR02937">
    <property type="entry name" value="sigma70-ECF"/>
    <property type="match status" value="1"/>
</dbReference>
<proteinExistence type="inferred from homology"/>
<dbReference type="PROSITE" id="PS01063">
    <property type="entry name" value="SIGMA70_ECF"/>
    <property type="match status" value="1"/>
</dbReference>
<organism evidence="7 8">
    <name type="scientific">Mucilaginibacter gotjawali</name>
    <dbReference type="NCBI Taxonomy" id="1550579"/>
    <lineage>
        <taxon>Bacteria</taxon>
        <taxon>Pseudomonadati</taxon>
        <taxon>Bacteroidota</taxon>
        <taxon>Sphingobacteriia</taxon>
        <taxon>Sphingobacteriales</taxon>
        <taxon>Sphingobacteriaceae</taxon>
        <taxon>Mucilaginibacter</taxon>
    </lineage>
</organism>
<keyword evidence="2 6" id="KW-0805">Transcription regulation</keyword>
<evidence type="ECO:0000256" key="2">
    <source>
        <dbReference type="ARBA" id="ARBA00023015"/>
    </source>
</evidence>
<dbReference type="InterPro" id="IPR014284">
    <property type="entry name" value="RNA_pol_sigma-70_dom"/>
</dbReference>
<evidence type="ECO:0000256" key="4">
    <source>
        <dbReference type="ARBA" id="ARBA00023125"/>
    </source>
</evidence>
<dbReference type="Gene3D" id="1.10.1740.10">
    <property type="match status" value="1"/>
</dbReference>
<reference evidence="7 8" key="1">
    <citation type="submission" date="2015-12" db="EMBL/GenBank/DDBJ databases">
        <title>Genome sequence of Mucilaginibacter gotjawali.</title>
        <authorList>
            <person name="Lee J.S."/>
            <person name="Lee K.C."/>
            <person name="Kim K.K."/>
            <person name="Lee B.W."/>
        </authorList>
    </citation>
    <scope>NUCLEOTIDE SEQUENCE [LARGE SCALE GENOMIC DNA]</scope>
    <source>
        <strain evidence="7 8">SA3-7</strain>
    </source>
</reference>
<evidence type="ECO:0000313" key="7">
    <source>
        <dbReference type="EMBL" id="BAU51923.1"/>
    </source>
</evidence>
<dbReference type="GO" id="GO:0016987">
    <property type="term" value="F:sigma factor activity"/>
    <property type="evidence" value="ECO:0007669"/>
    <property type="project" value="UniProtKB-KW"/>
</dbReference>
<dbReference type="Pfam" id="PF04542">
    <property type="entry name" value="Sigma70_r2"/>
    <property type="match status" value="1"/>
</dbReference>
<keyword evidence="5 6" id="KW-0804">Transcription</keyword>
<gene>
    <name evidence="7" type="primary">sigX</name>
    <name evidence="7" type="ORF">MgSA37_00072</name>
</gene>
<evidence type="ECO:0000256" key="6">
    <source>
        <dbReference type="RuleBase" id="RU000716"/>
    </source>
</evidence>
<dbReference type="KEGG" id="mgot:MgSA37_00072"/>
<dbReference type="InterPro" id="IPR013324">
    <property type="entry name" value="RNA_pol_sigma_r3/r4-like"/>
</dbReference>
<protein>
    <recommendedName>
        <fullName evidence="6">RNA polymerase sigma factor</fullName>
    </recommendedName>
</protein>
<comment type="similarity">
    <text evidence="1 6">Belongs to the sigma-70 factor family. ECF subfamily.</text>
</comment>
<dbReference type="InterPro" id="IPR000838">
    <property type="entry name" value="RNA_pol_sigma70_ECF_CS"/>
</dbReference>
<dbReference type="SUPFAM" id="SSF88946">
    <property type="entry name" value="Sigma2 domain of RNA polymerase sigma factors"/>
    <property type="match status" value="1"/>
</dbReference>
<dbReference type="GO" id="GO:0003677">
    <property type="term" value="F:DNA binding"/>
    <property type="evidence" value="ECO:0007669"/>
    <property type="project" value="UniProtKB-KW"/>
</dbReference>
<name>A0A125T1V9_9SPHI</name>
<dbReference type="Proteomes" id="UP000218263">
    <property type="component" value="Chromosome"/>
</dbReference>
<dbReference type="InterPro" id="IPR039425">
    <property type="entry name" value="RNA_pol_sigma-70-like"/>
</dbReference>
<dbReference type="SUPFAM" id="SSF88659">
    <property type="entry name" value="Sigma3 and sigma4 domains of RNA polymerase sigma factors"/>
    <property type="match status" value="1"/>
</dbReference>
<accession>A0A125T1V9</accession>
<dbReference type="PANTHER" id="PTHR43133:SF8">
    <property type="entry name" value="RNA POLYMERASE SIGMA FACTOR HI_1459-RELATED"/>
    <property type="match status" value="1"/>
</dbReference>
<evidence type="ECO:0000313" key="8">
    <source>
        <dbReference type="Proteomes" id="UP000218263"/>
    </source>
</evidence>
<dbReference type="GO" id="GO:0006352">
    <property type="term" value="P:DNA-templated transcription initiation"/>
    <property type="evidence" value="ECO:0007669"/>
    <property type="project" value="InterPro"/>
</dbReference>